<dbReference type="GeneID" id="37139908"/>
<evidence type="ECO:0000313" key="2">
    <source>
        <dbReference type="EMBL" id="PYH76337.1"/>
    </source>
</evidence>
<gene>
    <name evidence="2" type="ORF">BO82DRAFT_369447</name>
</gene>
<dbReference type="RefSeq" id="XP_025486537.1">
    <property type="nucleotide sequence ID" value="XM_025637167.1"/>
</dbReference>
<feature type="region of interest" description="Disordered" evidence="1">
    <location>
        <begin position="1"/>
        <end position="23"/>
    </location>
</feature>
<reference evidence="2 3" key="1">
    <citation type="submission" date="2016-12" db="EMBL/GenBank/DDBJ databases">
        <title>The genomes of Aspergillus section Nigri reveals drivers in fungal speciation.</title>
        <authorList>
            <consortium name="DOE Joint Genome Institute"/>
            <person name="Vesth T.C."/>
            <person name="Nybo J."/>
            <person name="Theobald S."/>
            <person name="Brandl J."/>
            <person name="Frisvad J.C."/>
            <person name="Nielsen K.F."/>
            <person name="Lyhne E.K."/>
            <person name="Kogle M.E."/>
            <person name="Kuo A."/>
            <person name="Riley R."/>
            <person name="Clum A."/>
            <person name="Nolan M."/>
            <person name="Lipzen A."/>
            <person name="Salamov A."/>
            <person name="Henrissat B."/>
            <person name="Wiebenga A."/>
            <person name="De Vries R.P."/>
            <person name="Grigoriev I.V."/>
            <person name="Mortensen U.H."/>
            <person name="Andersen M.R."/>
            <person name="Baker S.E."/>
        </authorList>
    </citation>
    <scope>NUCLEOTIDE SEQUENCE [LARGE SCALE GENOMIC DNA]</scope>
    <source>
        <strain evidence="2 3">CBS 121591</strain>
    </source>
</reference>
<keyword evidence="3" id="KW-1185">Reference proteome</keyword>
<organism evidence="2 3">
    <name type="scientific">Aspergillus uvarum CBS 121591</name>
    <dbReference type="NCBI Taxonomy" id="1448315"/>
    <lineage>
        <taxon>Eukaryota</taxon>
        <taxon>Fungi</taxon>
        <taxon>Dikarya</taxon>
        <taxon>Ascomycota</taxon>
        <taxon>Pezizomycotina</taxon>
        <taxon>Eurotiomycetes</taxon>
        <taxon>Eurotiomycetidae</taxon>
        <taxon>Eurotiales</taxon>
        <taxon>Aspergillaceae</taxon>
        <taxon>Aspergillus</taxon>
        <taxon>Aspergillus subgen. Circumdati</taxon>
    </lineage>
</organism>
<name>A0A319BVT4_9EURO</name>
<dbReference type="EMBL" id="KZ821760">
    <property type="protein sequence ID" value="PYH76337.1"/>
    <property type="molecule type" value="Genomic_DNA"/>
</dbReference>
<dbReference type="AlphaFoldDB" id="A0A319BVT4"/>
<dbReference type="VEuPathDB" id="FungiDB:BO82DRAFT_369447"/>
<feature type="compositionally biased region" description="Polar residues" evidence="1">
    <location>
        <begin position="14"/>
        <end position="23"/>
    </location>
</feature>
<dbReference type="Proteomes" id="UP000248340">
    <property type="component" value="Unassembled WGS sequence"/>
</dbReference>
<accession>A0A319BVT4</accession>
<evidence type="ECO:0000313" key="3">
    <source>
        <dbReference type="Proteomes" id="UP000248340"/>
    </source>
</evidence>
<sequence>MQKPICSSKAVSLGQDSRTASNNAYQKRLRAGLRELICTRGVNVPIAAAGPVARSGHRHEAHALSTDRGTGVRLSQCQAVHTANRSRLGVSNVMGRSRFARAASRPMDAGLSYPMMP</sequence>
<protein>
    <submittedName>
        <fullName evidence="2">Uncharacterized protein</fullName>
    </submittedName>
</protein>
<proteinExistence type="predicted"/>
<evidence type="ECO:0000256" key="1">
    <source>
        <dbReference type="SAM" id="MobiDB-lite"/>
    </source>
</evidence>